<dbReference type="EMBL" id="CAJVCH010165312">
    <property type="protein sequence ID" value="CAG7728592.1"/>
    <property type="molecule type" value="Genomic_DNA"/>
</dbReference>
<name>A0A8J2JXV7_9HEXA</name>
<dbReference type="AlphaFoldDB" id="A0A8J2JXV7"/>
<reference evidence="1" key="1">
    <citation type="submission" date="2021-06" db="EMBL/GenBank/DDBJ databases">
        <authorList>
            <person name="Hodson N. C."/>
            <person name="Mongue J. A."/>
            <person name="Jaron S. K."/>
        </authorList>
    </citation>
    <scope>NUCLEOTIDE SEQUENCE</scope>
</reference>
<protein>
    <submittedName>
        <fullName evidence="1">Uncharacterized protein</fullName>
    </submittedName>
</protein>
<keyword evidence="2" id="KW-1185">Reference proteome</keyword>
<dbReference type="Proteomes" id="UP000708208">
    <property type="component" value="Unassembled WGS sequence"/>
</dbReference>
<evidence type="ECO:0000313" key="2">
    <source>
        <dbReference type="Proteomes" id="UP000708208"/>
    </source>
</evidence>
<organism evidence="1 2">
    <name type="scientific">Allacma fusca</name>
    <dbReference type="NCBI Taxonomy" id="39272"/>
    <lineage>
        <taxon>Eukaryota</taxon>
        <taxon>Metazoa</taxon>
        <taxon>Ecdysozoa</taxon>
        <taxon>Arthropoda</taxon>
        <taxon>Hexapoda</taxon>
        <taxon>Collembola</taxon>
        <taxon>Symphypleona</taxon>
        <taxon>Sminthuridae</taxon>
        <taxon>Allacma</taxon>
    </lineage>
</organism>
<sequence length="43" mass="5001">SDWPRFPDFEDEAEYSLEAKPPEVPLEDEWELEACWAACAAEE</sequence>
<comment type="caution">
    <text evidence="1">The sequence shown here is derived from an EMBL/GenBank/DDBJ whole genome shotgun (WGS) entry which is preliminary data.</text>
</comment>
<feature type="non-terminal residue" evidence="1">
    <location>
        <position position="1"/>
    </location>
</feature>
<proteinExistence type="predicted"/>
<accession>A0A8J2JXV7</accession>
<gene>
    <name evidence="1" type="ORF">AFUS01_LOCUS17358</name>
</gene>
<evidence type="ECO:0000313" key="1">
    <source>
        <dbReference type="EMBL" id="CAG7728592.1"/>
    </source>
</evidence>